<dbReference type="GO" id="GO:0046872">
    <property type="term" value="F:metal ion binding"/>
    <property type="evidence" value="ECO:0007669"/>
    <property type="project" value="UniProtKB-KW"/>
</dbReference>
<dbReference type="Proteomes" id="UP000705508">
    <property type="component" value="Unassembled WGS sequence"/>
</dbReference>
<feature type="binding site" evidence="8">
    <location>
        <position position="376"/>
    </location>
    <ligand>
        <name>[4Fe-4S] cluster</name>
        <dbReference type="ChEBI" id="CHEBI:49883"/>
        <label>2</label>
    </ligand>
</feature>
<keyword evidence="7 8" id="KW-0411">Iron-sulfur</keyword>
<keyword evidence="2 8" id="KW-0004">4Fe-4S</keyword>
<keyword evidence="8" id="KW-1278">Translocase</keyword>
<keyword evidence="8" id="KW-1003">Cell membrane</keyword>
<comment type="function">
    <text evidence="8">Part of a membrane-bound complex that couples electron transfer with translocation of ions across the membrane.</text>
</comment>
<dbReference type="GO" id="GO:0009055">
    <property type="term" value="F:electron transfer activity"/>
    <property type="evidence" value="ECO:0007669"/>
    <property type="project" value="InterPro"/>
</dbReference>
<feature type="binding site" evidence="8">
    <location>
        <position position="408"/>
    </location>
    <ligand>
        <name>[4Fe-4S] cluster</name>
        <dbReference type="ChEBI" id="CHEBI:49883"/>
        <label>2</label>
    </ligand>
</feature>
<feature type="binding site" evidence="8">
    <location>
        <position position="405"/>
    </location>
    <ligand>
        <name>[4Fe-4S] cluster</name>
        <dbReference type="ChEBI" id="CHEBI:49883"/>
        <label>2</label>
    </ligand>
</feature>
<evidence type="ECO:0000256" key="2">
    <source>
        <dbReference type="ARBA" id="ARBA00022485"/>
    </source>
</evidence>
<evidence type="ECO:0000259" key="9">
    <source>
        <dbReference type="PROSITE" id="PS51379"/>
    </source>
</evidence>
<dbReference type="Pfam" id="PF10531">
    <property type="entry name" value="SLBB"/>
    <property type="match status" value="1"/>
</dbReference>
<feature type="binding site" evidence="8">
    <location>
        <position position="372"/>
    </location>
    <ligand>
        <name>[4Fe-4S] cluster</name>
        <dbReference type="ChEBI" id="CHEBI:49883"/>
        <label>1</label>
    </ligand>
</feature>
<dbReference type="PROSITE" id="PS00198">
    <property type="entry name" value="4FE4S_FER_1"/>
    <property type="match status" value="1"/>
</dbReference>
<comment type="caution">
    <text evidence="10">The sequence shown here is derived from an EMBL/GenBank/DDBJ whole genome shotgun (WGS) entry which is preliminary data.</text>
</comment>
<dbReference type="SUPFAM" id="SSF142019">
    <property type="entry name" value="Nqo1 FMN-binding domain-like"/>
    <property type="match status" value="1"/>
</dbReference>
<keyword evidence="3 8" id="KW-0479">Metal-binding</keyword>
<dbReference type="InterPro" id="IPR011538">
    <property type="entry name" value="Nuo51_FMN-bd"/>
</dbReference>
<dbReference type="RefSeq" id="WP_204905496.1">
    <property type="nucleotide sequence ID" value="NZ_JACJKS010000002.1"/>
</dbReference>
<dbReference type="Gene3D" id="3.10.20.600">
    <property type="match status" value="1"/>
</dbReference>
<dbReference type="InterPro" id="IPR017900">
    <property type="entry name" value="4Fe4S_Fe_S_CS"/>
</dbReference>
<feature type="binding site" evidence="8">
    <location>
        <position position="369"/>
    </location>
    <ligand>
        <name>[4Fe-4S] cluster</name>
        <dbReference type="ChEBI" id="CHEBI:49883"/>
        <label>1</label>
    </ligand>
</feature>
<dbReference type="InterPro" id="IPR010208">
    <property type="entry name" value="Ion_transpt_RnfC/RsxC"/>
</dbReference>
<dbReference type="GO" id="GO:0051539">
    <property type="term" value="F:4 iron, 4 sulfur cluster binding"/>
    <property type="evidence" value="ECO:0007669"/>
    <property type="project" value="UniProtKB-KW"/>
</dbReference>
<reference evidence="10" key="2">
    <citation type="journal article" date="2021" name="Sci. Rep.">
        <title>The distribution of antibiotic resistance genes in chicken gut microbiota commensals.</title>
        <authorList>
            <person name="Juricova H."/>
            <person name="Matiasovicova J."/>
            <person name="Kubasova T."/>
            <person name="Cejkova D."/>
            <person name="Rychlik I."/>
        </authorList>
    </citation>
    <scope>NUCLEOTIDE SEQUENCE</scope>
    <source>
        <strain evidence="10">An582</strain>
    </source>
</reference>
<keyword evidence="5 8" id="KW-0249">Electron transport</keyword>
<keyword evidence="6 8" id="KW-0408">Iron</keyword>
<dbReference type="PANTHER" id="PTHR43034:SF2">
    <property type="entry name" value="ION-TRANSLOCATING OXIDOREDUCTASE COMPLEX SUBUNIT C"/>
    <property type="match status" value="1"/>
</dbReference>
<dbReference type="HAMAP" id="MF_00461">
    <property type="entry name" value="RsxC_RnfC"/>
    <property type="match status" value="1"/>
</dbReference>
<dbReference type="NCBIfam" id="NF003454">
    <property type="entry name" value="PRK05035.1"/>
    <property type="match status" value="1"/>
</dbReference>
<evidence type="ECO:0000256" key="5">
    <source>
        <dbReference type="ARBA" id="ARBA00022982"/>
    </source>
</evidence>
<dbReference type="AlphaFoldDB" id="A0A938X9Q9"/>
<dbReference type="InterPro" id="IPR026902">
    <property type="entry name" value="RnfC_N"/>
</dbReference>
<dbReference type="EMBL" id="JACJKS010000002">
    <property type="protein sequence ID" value="MBM6947446.1"/>
    <property type="molecule type" value="Genomic_DNA"/>
</dbReference>
<dbReference type="PROSITE" id="PS51379">
    <property type="entry name" value="4FE4S_FER_2"/>
    <property type="match status" value="1"/>
</dbReference>
<name>A0A938X9Q9_9CLOT</name>
<evidence type="ECO:0000313" key="11">
    <source>
        <dbReference type="Proteomes" id="UP000705508"/>
    </source>
</evidence>
<comment type="subunit">
    <text evidence="8">The complex is composed of six subunits: RnfA, RnfB, RnfC, RnfD, RnfE and RnfG.</text>
</comment>
<feature type="binding site" evidence="8">
    <location>
        <position position="415"/>
    </location>
    <ligand>
        <name>[4Fe-4S] cluster</name>
        <dbReference type="ChEBI" id="CHEBI:49883"/>
        <label>1</label>
    </ligand>
</feature>
<evidence type="ECO:0000256" key="6">
    <source>
        <dbReference type="ARBA" id="ARBA00023004"/>
    </source>
</evidence>
<protein>
    <recommendedName>
        <fullName evidence="8">Ion-translocating oxidoreductase complex subunit C</fullName>
        <ecNumber evidence="8">7.-.-.-</ecNumber>
    </recommendedName>
    <alternativeName>
        <fullName evidence="8">Rnf electron transport complex subunit C</fullName>
    </alternativeName>
</protein>
<evidence type="ECO:0000256" key="7">
    <source>
        <dbReference type="ARBA" id="ARBA00023014"/>
    </source>
</evidence>
<dbReference type="SUPFAM" id="SSF46548">
    <property type="entry name" value="alpha-helical ferredoxin"/>
    <property type="match status" value="1"/>
</dbReference>
<evidence type="ECO:0000256" key="3">
    <source>
        <dbReference type="ARBA" id="ARBA00022723"/>
    </source>
</evidence>
<keyword evidence="1 8" id="KW-0813">Transport</keyword>
<reference evidence="10" key="1">
    <citation type="submission" date="2020-08" db="EMBL/GenBank/DDBJ databases">
        <authorList>
            <person name="Cejkova D."/>
            <person name="Kubasova T."/>
            <person name="Jahodarova E."/>
            <person name="Rychlik I."/>
        </authorList>
    </citation>
    <scope>NUCLEOTIDE SEQUENCE</scope>
    <source>
        <strain evidence="10">An582</strain>
    </source>
</reference>
<evidence type="ECO:0000313" key="10">
    <source>
        <dbReference type="EMBL" id="MBM6947446.1"/>
    </source>
</evidence>
<keyword evidence="4 8" id="KW-0677">Repeat</keyword>
<keyword evidence="8" id="KW-0472">Membrane</keyword>
<evidence type="ECO:0000256" key="1">
    <source>
        <dbReference type="ARBA" id="ARBA00022448"/>
    </source>
</evidence>
<dbReference type="GO" id="GO:0022900">
    <property type="term" value="P:electron transport chain"/>
    <property type="evidence" value="ECO:0007669"/>
    <property type="project" value="UniProtKB-UniRule"/>
</dbReference>
<dbReference type="Gene3D" id="3.40.50.11540">
    <property type="entry name" value="NADH-ubiquinone oxidoreductase 51kDa subunit"/>
    <property type="match status" value="1"/>
</dbReference>
<dbReference type="Gene3D" id="3.30.70.20">
    <property type="match status" value="1"/>
</dbReference>
<comment type="subcellular location">
    <subcellularLocation>
        <location evidence="8">Cell membrane</location>
        <topology evidence="8">Peripheral membrane protein</topology>
    </subcellularLocation>
</comment>
<evidence type="ECO:0000256" key="8">
    <source>
        <dbReference type="HAMAP-Rule" id="MF_00461"/>
    </source>
</evidence>
<dbReference type="PANTHER" id="PTHR43034">
    <property type="entry name" value="ION-TRANSLOCATING OXIDOREDUCTASE COMPLEX SUBUNIT C"/>
    <property type="match status" value="1"/>
</dbReference>
<dbReference type="EC" id="7.-.-.-" evidence="8"/>
<evidence type="ECO:0000256" key="4">
    <source>
        <dbReference type="ARBA" id="ARBA00022737"/>
    </source>
</evidence>
<dbReference type="Pfam" id="PF01512">
    <property type="entry name" value="Complex1_51K"/>
    <property type="match status" value="1"/>
</dbReference>
<proteinExistence type="inferred from homology"/>
<feature type="binding site" evidence="8">
    <location>
        <position position="411"/>
    </location>
    <ligand>
        <name>[4Fe-4S] cluster</name>
        <dbReference type="ChEBI" id="CHEBI:49883"/>
        <label>2</label>
    </ligand>
</feature>
<dbReference type="InterPro" id="IPR017896">
    <property type="entry name" value="4Fe4S_Fe-S-bd"/>
</dbReference>
<accession>A0A938X9Q9</accession>
<dbReference type="InterPro" id="IPR037225">
    <property type="entry name" value="Nuo51_FMN-bd_sf"/>
</dbReference>
<dbReference type="Pfam" id="PF13375">
    <property type="entry name" value="RnfC_N"/>
    <property type="match status" value="1"/>
</dbReference>
<dbReference type="NCBIfam" id="TIGR01945">
    <property type="entry name" value="rnfC"/>
    <property type="match status" value="1"/>
</dbReference>
<organism evidence="10 11">
    <name type="scientific">Mordavella massiliensis</name>
    <dbReference type="NCBI Taxonomy" id="1871024"/>
    <lineage>
        <taxon>Bacteria</taxon>
        <taxon>Bacillati</taxon>
        <taxon>Bacillota</taxon>
        <taxon>Clostridia</taxon>
        <taxon>Eubacteriales</taxon>
        <taxon>Clostridiaceae</taxon>
        <taxon>Mordavella</taxon>
    </lineage>
</organism>
<sequence length="439" mass="47057">MALLTFKGGIHPDDGKSLAKDKAIVEIRPKGLLVYPLSQHIGAPAAPVVAVGDHVLKGQKIAEAGGFVSAPIYASVSGTVKAIEPHFNPTGAKVNCIVIENDGEYAEVEYAPVKPLEEMTKEEILNAIGEAGVVGMGGAGFPTRVKLSPKEPEKIDHIIANCAECEPYITADYRRMMETPELLVGGMKVVLSLFDNAKGIFAVEDNKPDCIAKLKELVKDEPRMEVMALKTKYPQGAERQLIFATTGRAINSSMLPADAGCVVDNVETMINIYQAVVLGRPSMERIVTVSGDAVAEPGNFKVLFGTNQAELVEAAGGFKGEAKKVISGGPMMGFAMFTLDTPVTKTSSSILCLSRDAVAEFEPTACINCGRCVDACPSRLIPSRLADYAEHHDEEKFTQMSGLECVECGCCSYVCPAKRQLKQSIGSMRKIALANRKKK</sequence>
<comment type="cofactor">
    <cofactor evidence="8">
        <name>[4Fe-4S] cluster</name>
        <dbReference type="ChEBI" id="CHEBI:49883"/>
    </cofactor>
    <text evidence="8">Binds 2 [4Fe-4S] clusters per subunit.</text>
</comment>
<dbReference type="GO" id="GO:0005886">
    <property type="term" value="C:plasma membrane"/>
    <property type="evidence" value="ECO:0007669"/>
    <property type="project" value="UniProtKB-SubCell"/>
</dbReference>
<feature type="binding site" evidence="8">
    <location>
        <position position="366"/>
    </location>
    <ligand>
        <name>[4Fe-4S] cluster</name>
        <dbReference type="ChEBI" id="CHEBI:49883"/>
        <label>1</label>
    </ligand>
</feature>
<dbReference type="InterPro" id="IPR019554">
    <property type="entry name" value="Soluble_ligand-bd"/>
</dbReference>
<gene>
    <name evidence="10" type="primary">rsxC</name>
    <name evidence="8" type="synonym">rnfC</name>
    <name evidence="10" type="ORF">H6A20_02045</name>
</gene>
<dbReference type="Pfam" id="PF12838">
    <property type="entry name" value="Fer4_7"/>
    <property type="match status" value="1"/>
</dbReference>
<feature type="domain" description="4Fe-4S ferredoxin-type" evidence="9">
    <location>
        <begin position="357"/>
        <end position="386"/>
    </location>
</feature>
<comment type="similarity">
    <text evidence="8">Belongs to the 4Fe4S bacterial-type ferredoxin family. RnfC subfamily.</text>
</comment>